<dbReference type="InterPro" id="IPR018604">
    <property type="entry name" value="YycI-like"/>
</dbReference>
<evidence type="ECO:0000259" key="2">
    <source>
        <dbReference type="Pfam" id="PF09648"/>
    </source>
</evidence>
<keyword evidence="4" id="KW-1185">Reference proteome</keyword>
<protein>
    <recommendedName>
        <fullName evidence="2">Regulatory protein YycH-like domain-containing protein</fullName>
    </recommendedName>
</protein>
<dbReference type="Proteomes" id="UP000430692">
    <property type="component" value="Unassembled WGS sequence"/>
</dbReference>
<dbReference type="RefSeq" id="WP_160800375.1">
    <property type="nucleotide sequence ID" value="NZ_WUUL01000002.1"/>
</dbReference>
<dbReference type="Pfam" id="PF09648">
    <property type="entry name" value="YycI"/>
    <property type="match status" value="1"/>
</dbReference>
<dbReference type="AlphaFoldDB" id="A0A6I4VYA5"/>
<organism evidence="3 4">
    <name type="scientific">Shimazuella alba</name>
    <dbReference type="NCBI Taxonomy" id="2690964"/>
    <lineage>
        <taxon>Bacteria</taxon>
        <taxon>Bacillati</taxon>
        <taxon>Bacillota</taxon>
        <taxon>Bacilli</taxon>
        <taxon>Bacillales</taxon>
        <taxon>Thermoactinomycetaceae</taxon>
        <taxon>Shimazuella</taxon>
    </lineage>
</organism>
<accession>A0A6I4VYA5</accession>
<dbReference type="Gene3D" id="2.40.128.690">
    <property type="entry name" value="YycH protein, domain 3-like"/>
    <property type="match status" value="1"/>
</dbReference>
<dbReference type="EMBL" id="WUUL01000002">
    <property type="protein sequence ID" value="MXQ53042.1"/>
    <property type="molecule type" value="Genomic_DNA"/>
</dbReference>
<keyword evidence="1" id="KW-0472">Membrane</keyword>
<keyword evidence="1" id="KW-0812">Transmembrane</keyword>
<feature type="domain" description="Regulatory protein YycH-like" evidence="2">
    <location>
        <begin position="25"/>
        <end position="230"/>
    </location>
</feature>
<proteinExistence type="predicted"/>
<evidence type="ECO:0000256" key="1">
    <source>
        <dbReference type="SAM" id="Phobius"/>
    </source>
</evidence>
<feature type="transmembrane region" description="Helical" evidence="1">
    <location>
        <begin position="6"/>
        <end position="23"/>
    </location>
</feature>
<evidence type="ECO:0000313" key="4">
    <source>
        <dbReference type="Proteomes" id="UP000430692"/>
    </source>
</evidence>
<gene>
    <name evidence="3" type="ORF">GSM42_04705</name>
</gene>
<evidence type="ECO:0000313" key="3">
    <source>
        <dbReference type="EMBL" id="MXQ53042.1"/>
    </source>
</evidence>
<comment type="caution">
    <text evidence="3">The sequence shown here is derived from an EMBL/GenBank/DDBJ whole genome shotgun (WGS) entry which is preliminary data.</text>
</comment>
<name>A0A6I4VYA5_9BACL</name>
<dbReference type="GO" id="GO:0016020">
    <property type="term" value="C:membrane"/>
    <property type="evidence" value="ECO:0007669"/>
    <property type="project" value="InterPro"/>
</dbReference>
<keyword evidence="1" id="KW-1133">Transmembrane helix</keyword>
<sequence>MDWQRAQTYLITAFVLVNIFLLYQIQQTMEQKNASLDYDKISNTQIKSLLEDNQIDLDVPRPKDVDELKIWQGTPSTIEGWQKLEHGYSKRFSTGLAVHSAEQLKKLLAKEVPYFSEYQLLSKPAKLTGKWVFVQHIDQRPLYDGRVEIEVSNNQIKSLYMTHYDLQETSNVVAVTDFNTALYNLINSTASNKTQHIQKIQLGYQSQFYNNQTYLFIPVWRFQLDKKEYDVHAVSFGTVKSVEAVN</sequence>
<reference evidence="3 4" key="1">
    <citation type="submission" date="2019-12" db="EMBL/GenBank/DDBJ databases">
        <title>Whole-genome analyses of novel actinobacteria.</title>
        <authorList>
            <person name="Sahin N."/>
            <person name="Saygin H."/>
        </authorList>
    </citation>
    <scope>NUCLEOTIDE SEQUENCE [LARGE SCALE GENOMIC DNA]</scope>
    <source>
        <strain evidence="3 4">KC615</strain>
    </source>
</reference>